<dbReference type="PRINTS" id="PR00463">
    <property type="entry name" value="EP450I"/>
</dbReference>
<name>A0A0K6GES9_9AGAM</name>
<evidence type="ECO:0000256" key="9">
    <source>
        <dbReference type="PIRSR" id="PIRSR602401-1"/>
    </source>
</evidence>
<dbReference type="InterPro" id="IPR036907">
    <property type="entry name" value="5'-Nucleotdase_C_sf"/>
</dbReference>
<dbReference type="Gene3D" id="1.10.630.10">
    <property type="entry name" value="Cytochrome P450"/>
    <property type="match status" value="1"/>
</dbReference>
<dbReference type="InterPro" id="IPR029052">
    <property type="entry name" value="Metallo-depent_PP-like"/>
</dbReference>
<dbReference type="GO" id="GO:0020037">
    <property type="term" value="F:heme binding"/>
    <property type="evidence" value="ECO:0007669"/>
    <property type="project" value="InterPro"/>
</dbReference>
<evidence type="ECO:0000256" key="1">
    <source>
        <dbReference type="ARBA" id="ARBA00001971"/>
    </source>
</evidence>
<dbReference type="InterPro" id="IPR036396">
    <property type="entry name" value="Cyt_P450_sf"/>
</dbReference>
<dbReference type="Pfam" id="PF00067">
    <property type="entry name" value="p450"/>
    <property type="match status" value="1"/>
</dbReference>
<dbReference type="Gene3D" id="3.90.780.10">
    <property type="entry name" value="5'-Nucleotidase, C-terminal domain"/>
    <property type="match status" value="1"/>
</dbReference>
<evidence type="ECO:0000256" key="10">
    <source>
        <dbReference type="SAM" id="MobiDB-lite"/>
    </source>
</evidence>
<keyword evidence="5 9" id="KW-0479">Metal-binding</keyword>
<comment type="similarity">
    <text evidence="3">Belongs to the cytochrome P450 family.</text>
</comment>
<dbReference type="Proteomes" id="UP000044841">
    <property type="component" value="Unassembled WGS sequence"/>
</dbReference>
<evidence type="ECO:0000259" key="11">
    <source>
        <dbReference type="Pfam" id="PF21953"/>
    </source>
</evidence>
<keyword evidence="7 9" id="KW-0408">Iron</keyword>
<proteinExistence type="inferred from homology"/>
<dbReference type="PANTHER" id="PTHR46300">
    <property type="entry name" value="P450, PUTATIVE (EUROFUNG)-RELATED-RELATED"/>
    <property type="match status" value="1"/>
</dbReference>
<evidence type="ECO:0000313" key="13">
    <source>
        <dbReference type="Proteomes" id="UP000044841"/>
    </source>
</evidence>
<evidence type="ECO:0000256" key="6">
    <source>
        <dbReference type="ARBA" id="ARBA00023002"/>
    </source>
</evidence>
<sequence>MISLRLFGYDFLVLNSARVATDILDKKSGIYSDRPSTPMITDPSLLDWSNNAALLGYGDLWRHFRRIMNNWLNARAVTQFDRIQEQRIQPLLRRMVELQGHTNPFEKVKLTFFYNAANSMLRLGYGYSLQGDDDLVFQDMQHINEHVVFAGMFTNFFVNIFPSLTYVPDWFPGTGWKRTAREWRALKERAQSVPYEWTKAQIASGVAEPSILGALLQNHKLVANLGEAEKESRLKEVAWVIVAAGTDTTSTALVAFVAAMVLNPDVQAKAQKELDDVLGPITLPTMADRERLPYTYNLIQEVLRWQPVNPTGIAHACWKDDNYEGYDIKKGTVVIGNLWAISRDESVYKDPEIFNPDRFQDPKVPYAPAFGWGRRKCPGSYFAEASLFIVVASLLATFTFSKKRDASGQEIEPQIEGVSNAIIIIQSGSSKIMDTIDLDLPGVPYQPTLNTWHLYMKATLLGVLLATGLVVAKPQLFQDPSDPNYEVPRPTRPLEWGDVNVLHTTDIHGWISGHSKNVYPEKSWSGDFGDLYSFAQHMREIAARRGSDLLLVDTGDRRIGHGLTDHILDPTTDINGRNVSYMYHTVGYDLVVPGNHDLQNPNVVKFTMNELVNLWGDRYLTSNVNLVNGTSLGARFRRWESPMGKRMMAFGVLPNKTKLPKDLLLPIVPINEMIKQQWFEDAIKPNATHPVDVFVLLGHVDPQETKDEDNIKLIHDAIRRKHPYTPILIFAGHTHQRWCRTFESRNATRSMLIQSGRYFDTVGWMSVKLDNNTTPRNLTFKRRYLDNNVDTYMFHTNITDRHKFDTLSGIFLSSYIKRMEKSEALSKVYGEIDHDYYLDRNEWTDLEEDKNSLFSFYLNAVQTSLVDAKRSPNWLFFSNWGIVRDNIYRGSFTKSDLYAISPDASDTSPFLYITVPRRIADQIVETTQRVDKAKEDRKQAPKPQPKDFEAIKDSSQVHFSLSPEAPAATTYGWVTTDQCGNDGDDVSHVQIPKVDFGKAKSGLPVYFWRKNYGLELKPEEPVHIIVTKRTGTNLLPEVLERLGVPIADRKLKTYREDVNQQSCECNP</sequence>
<keyword evidence="4 9" id="KW-0349">Heme</keyword>
<dbReference type="SUPFAM" id="SSF55816">
    <property type="entry name" value="5'-nucleotidase (syn. UDP-sugar hydrolase), C-terminal domain"/>
    <property type="match status" value="1"/>
</dbReference>
<dbReference type="InterPro" id="IPR050364">
    <property type="entry name" value="Cytochrome_P450_fung"/>
</dbReference>
<reference evidence="12 13" key="1">
    <citation type="submission" date="2015-07" db="EMBL/GenBank/DDBJ databases">
        <authorList>
            <person name="Noorani M."/>
        </authorList>
    </citation>
    <scope>NUCLEOTIDE SEQUENCE [LARGE SCALE GENOMIC DNA]</scope>
    <source>
        <strain evidence="12">BBA 69670</strain>
    </source>
</reference>
<dbReference type="InterPro" id="IPR002401">
    <property type="entry name" value="Cyt_P450_E_grp-I"/>
</dbReference>
<dbReference type="GO" id="GO:0005506">
    <property type="term" value="F:iron ion binding"/>
    <property type="evidence" value="ECO:0007669"/>
    <property type="project" value="InterPro"/>
</dbReference>
<dbReference type="InterPro" id="IPR053828">
    <property type="entry name" value="Nucleosidase_C"/>
</dbReference>
<dbReference type="InterPro" id="IPR017972">
    <property type="entry name" value="Cyt_P450_CS"/>
</dbReference>
<evidence type="ECO:0000256" key="7">
    <source>
        <dbReference type="ARBA" id="ARBA00023004"/>
    </source>
</evidence>
<dbReference type="PROSITE" id="PS00086">
    <property type="entry name" value="CYTOCHROME_P450"/>
    <property type="match status" value="1"/>
</dbReference>
<evidence type="ECO:0000256" key="2">
    <source>
        <dbReference type="ARBA" id="ARBA00005179"/>
    </source>
</evidence>
<dbReference type="SUPFAM" id="SSF56300">
    <property type="entry name" value="Metallo-dependent phosphatases"/>
    <property type="match status" value="1"/>
</dbReference>
<dbReference type="Pfam" id="PF21953">
    <property type="entry name" value="NadN_nucleosid_C"/>
    <property type="match status" value="1"/>
</dbReference>
<gene>
    <name evidence="12" type="ORF">RSOLAG22IIIB_12445</name>
</gene>
<dbReference type="InterPro" id="IPR001128">
    <property type="entry name" value="Cyt_P450"/>
</dbReference>
<evidence type="ECO:0000256" key="5">
    <source>
        <dbReference type="ARBA" id="ARBA00022723"/>
    </source>
</evidence>
<dbReference type="GO" id="GO:0016787">
    <property type="term" value="F:hydrolase activity"/>
    <property type="evidence" value="ECO:0007669"/>
    <property type="project" value="InterPro"/>
</dbReference>
<comment type="pathway">
    <text evidence="2">Secondary metabolite biosynthesis.</text>
</comment>
<dbReference type="SUPFAM" id="SSF48264">
    <property type="entry name" value="Cytochrome P450"/>
    <property type="match status" value="1"/>
</dbReference>
<dbReference type="AlphaFoldDB" id="A0A0K6GES9"/>
<feature type="binding site" description="axial binding residue" evidence="9">
    <location>
        <position position="377"/>
    </location>
    <ligand>
        <name>heme</name>
        <dbReference type="ChEBI" id="CHEBI:30413"/>
    </ligand>
    <ligandPart>
        <name>Fe</name>
        <dbReference type="ChEBI" id="CHEBI:18248"/>
    </ligandPart>
</feature>
<dbReference type="GO" id="GO:0009166">
    <property type="term" value="P:nucleotide catabolic process"/>
    <property type="evidence" value="ECO:0007669"/>
    <property type="project" value="InterPro"/>
</dbReference>
<protein>
    <submittedName>
        <fullName evidence="12">Fumitremorgin C synthase</fullName>
    </submittedName>
</protein>
<evidence type="ECO:0000256" key="3">
    <source>
        <dbReference type="ARBA" id="ARBA00010617"/>
    </source>
</evidence>
<dbReference type="PRINTS" id="PR00385">
    <property type="entry name" value="P450"/>
</dbReference>
<evidence type="ECO:0000256" key="8">
    <source>
        <dbReference type="ARBA" id="ARBA00023033"/>
    </source>
</evidence>
<dbReference type="CDD" id="cd11065">
    <property type="entry name" value="CYP64-like"/>
    <property type="match status" value="1"/>
</dbReference>
<dbReference type="PANTHER" id="PTHR46300:SF7">
    <property type="entry name" value="P450, PUTATIVE (EUROFUNG)-RELATED"/>
    <property type="match status" value="1"/>
</dbReference>
<feature type="domain" description="Putative 5'-nucleotidase C-terminal" evidence="11">
    <location>
        <begin position="835"/>
        <end position="995"/>
    </location>
</feature>
<comment type="cofactor">
    <cofactor evidence="1 9">
        <name>heme</name>
        <dbReference type="ChEBI" id="CHEBI:30413"/>
    </cofactor>
</comment>
<evidence type="ECO:0000313" key="12">
    <source>
        <dbReference type="EMBL" id="CUA76961.1"/>
    </source>
</evidence>
<dbReference type="GO" id="GO:0016705">
    <property type="term" value="F:oxidoreductase activity, acting on paired donors, with incorporation or reduction of molecular oxygen"/>
    <property type="evidence" value="ECO:0007669"/>
    <property type="project" value="InterPro"/>
</dbReference>
<keyword evidence="6" id="KW-0560">Oxidoreductase</keyword>
<keyword evidence="13" id="KW-1185">Reference proteome</keyword>
<keyword evidence="8" id="KW-0503">Monooxygenase</keyword>
<dbReference type="GO" id="GO:0004497">
    <property type="term" value="F:monooxygenase activity"/>
    <property type="evidence" value="ECO:0007669"/>
    <property type="project" value="UniProtKB-KW"/>
</dbReference>
<dbReference type="Gene3D" id="3.60.21.10">
    <property type="match status" value="1"/>
</dbReference>
<evidence type="ECO:0000256" key="4">
    <source>
        <dbReference type="ARBA" id="ARBA00022617"/>
    </source>
</evidence>
<organism evidence="12 13">
    <name type="scientific">Rhizoctonia solani</name>
    <dbReference type="NCBI Taxonomy" id="456999"/>
    <lineage>
        <taxon>Eukaryota</taxon>
        <taxon>Fungi</taxon>
        <taxon>Dikarya</taxon>
        <taxon>Basidiomycota</taxon>
        <taxon>Agaricomycotina</taxon>
        <taxon>Agaricomycetes</taxon>
        <taxon>Cantharellales</taxon>
        <taxon>Ceratobasidiaceae</taxon>
        <taxon>Rhizoctonia</taxon>
    </lineage>
</organism>
<feature type="region of interest" description="Disordered" evidence="10">
    <location>
        <begin position="928"/>
        <end position="948"/>
    </location>
</feature>
<accession>A0A0K6GES9</accession>
<dbReference type="EMBL" id="CYGV01001738">
    <property type="protein sequence ID" value="CUA76961.1"/>
    <property type="molecule type" value="Genomic_DNA"/>
</dbReference>